<dbReference type="OrthoDB" id="32195at2"/>
<dbReference type="GO" id="GO:0003677">
    <property type="term" value="F:DNA binding"/>
    <property type="evidence" value="ECO:0007669"/>
    <property type="project" value="InterPro"/>
</dbReference>
<comment type="caution">
    <text evidence="2">The sequence shown here is derived from an EMBL/GenBank/DDBJ whole genome shotgun (WGS) entry which is preliminary data.</text>
</comment>
<dbReference type="AlphaFoldDB" id="A0A4R6BAJ4"/>
<reference evidence="2 3" key="1">
    <citation type="submission" date="2019-01" db="EMBL/GenBank/DDBJ databases">
        <title>Draft genome sequences of the type strains of six Macrococcus species.</title>
        <authorList>
            <person name="Mazhar S."/>
            <person name="Altermann E."/>
            <person name="Hill C."/>
            <person name="Mcauliffe O."/>
        </authorList>
    </citation>
    <scope>NUCLEOTIDE SEQUENCE [LARGE SCALE GENOMIC DNA]</scope>
    <source>
        <strain evidence="2 3">CCM4811</strain>
    </source>
</reference>
<dbReference type="SUPFAM" id="SSF53335">
    <property type="entry name" value="S-adenosyl-L-methionine-dependent methyltransferases"/>
    <property type="match status" value="1"/>
</dbReference>
<dbReference type="InterPro" id="IPR029063">
    <property type="entry name" value="SAM-dependent_MTases_sf"/>
</dbReference>
<dbReference type="Proteomes" id="UP000295310">
    <property type="component" value="Unassembled WGS sequence"/>
</dbReference>
<accession>A0A4R6BAJ4</accession>
<name>A0A4R6BAJ4_9STAP</name>
<evidence type="ECO:0000313" key="3">
    <source>
        <dbReference type="Proteomes" id="UP000295310"/>
    </source>
</evidence>
<feature type="domain" description="DNA methylase adenine-specific" evidence="1">
    <location>
        <begin position="439"/>
        <end position="486"/>
    </location>
</feature>
<dbReference type="Pfam" id="PF02384">
    <property type="entry name" value="N6_Mtase"/>
    <property type="match status" value="1"/>
</dbReference>
<evidence type="ECO:0000313" key="2">
    <source>
        <dbReference type="EMBL" id="TDL93314.1"/>
    </source>
</evidence>
<organism evidence="2 3">
    <name type="scientific">Macrococcus brunensis</name>
    <dbReference type="NCBI Taxonomy" id="198483"/>
    <lineage>
        <taxon>Bacteria</taxon>
        <taxon>Bacillati</taxon>
        <taxon>Bacillota</taxon>
        <taxon>Bacilli</taxon>
        <taxon>Bacillales</taxon>
        <taxon>Staphylococcaceae</taxon>
        <taxon>Macrococcus</taxon>
    </lineage>
</organism>
<evidence type="ECO:0000259" key="1">
    <source>
        <dbReference type="Pfam" id="PF02384"/>
    </source>
</evidence>
<dbReference type="InterPro" id="IPR003356">
    <property type="entry name" value="DNA_methylase_A-5"/>
</dbReference>
<protein>
    <recommendedName>
        <fullName evidence="1">DNA methylase adenine-specific domain-containing protein</fullName>
    </recommendedName>
</protein>
<gene>
    <name evidence="2" type="ORF">ERX27_11025</name>
</gene>
<sequence>MIYLTNSIYSCKTNTQGDTFMILENLIQYNDILEKKHAYKNNSGYEINDRTIFINHILKPLGYDETNLLQDVPQNGLVGSKSVDIRVFGNYEYKSKHSYSQFIIETKNYKSLKNLENIDYLQLKRYIKYNESKVRLIVLTDYQTLYIFNATDLKKHSQIKLNNLSSITETEKKIFNSHIFRIINLENINSNTLNELSILSYKKIFENQKFINPDDFATTNSINDPHVRKNFIFELYHLMIRLNNQLVPIFEIKLVDVHSQLGVGANKINSKSFKLLISQDTYLPIMNYLIWGIEMNYLEDFFEDSKKFDINEIEAYLNDREKKDAFVLTSLYNIINKTMFLRILEDSASKTTKFIEGKINGRYISNGILEQKRKEGKDSLIKYFFNVFNFQQHDLKSYSFILSKDIYNWVLDSEDDRISDLIIELIRLFNDINFKKINQDILGDIYEHYLEQEEDNSSKKTYRRLLGQYYTPKPIVRLMWYLTRDVLKKSYNRDLYELNKDSLVLHKNISTYGFK</sequence>
<proteinExistence type="predicted"/>
<dbReference type="GO" id="GO:0008170">
    <property type="term" value="F:N-methyltransferase activity"/>
    <property type="evidence" value="ECO:0007669"/>
    <property type="project" value="InterPro"/>
</dbReference>
<dbReference type="EMBL" id="SCWA01000035">
    <property type="protein sequence ID" value="TDL93314.1"/>
    <property type="molecule type" value="Genomic_DNA"/>
</dbReference>
<keyword evidence="3" id="KW-1185">Reference proteome</keyword>
<dbReference type="Gene3D" id="3.40.50.150">
    <property type="entry name" value="Vaccinia Virus protein VP39"/>
    <property type="match status" value="1"/>
</dbReference>